<dbReference type="InterPro" id="IPR042095">
    <property type="entry name" value="SUMF_sf"/>
</dbReference>
<name>A0A370DS95_9GAMM</name>
<gene>
    <name evidence="2" type="ORF">DIZ78_05015</name>
</gene>
<sequence length="60" mass="6721">MNTRVGGIRKGENRVLRGGSWINNGRNLRSAYRNINDPGNRNHNIGFRLARARSAPDGVF</sequence>
<dbReference type="InterPro" id="IPR016187">
    <property type="entry name" value="CTDL_fold"/>
</dbReference>
<dbReference type="EMBL" id="QFXE01000005">
    <property type="protein sequence ID" value="RDH87900.1"/>
    <property type="molecule type" value="Genomic_DNA"/>
</dbReference>
<evidence type="ECO:0000313" key="2">
    <source>
        <dbReference type="EMBL" id="RDH87900.1"/>
    </source>
</evidence>
<evidence type="ECO:0000259" key="1">
    <source>
        <dbReference type="Pfam" id="PF03781"/>
    </source>
</evidence>
<comment type="caution">
    <text evidence="2">The sequence shown here is derived from an EMBL/GenBank/DDBJ whole genome shotgun (WGS) entry which is preliminary data.</text>
</comment>
<dbReference type="SUPFAM" id="SSF56436">
    <property type="entry name" value="C-type lectin-like"/>
    <property type="match status" value="1"/>
</dbReference>
<accession>A0A370DS95</accession>
<keyword evidence="3" id="KW-1185">Reference proteome</keyword>
<dbReference type="InterPro" id="IPR005532">
    <property type="entry name" value="SUMF_dom"/>
</dbReference>
<feature type="domain" description="Sulfatase-modifying factor enzyme-like" evidence="1">
    <location>
        <begin position="9"/>
        <end position="51"/>
    </location>
</feature>
<proteinExistence type="predicted"/>
<dbReference type="AlphaFoldDB" id="A0A370DS95"/>
<dbReference type="Proteomes" id="UP000254771">
    <property type="component" value="Unassembled WGS sequence"/>
</dbReference>
<dbReference type="Pfam" id="PF03781">
    <property type="entry name" value="FGE-sulfatase"/>
    <property type="match status" value="1"/>
</dbReference>
<evidence type="ECO:0000313" key="3">
    <source>
        <dbReference type="Proteomes" id="UP000254771"/>
    </source>
</evidence>
<protein>
    <recommendedName>
        <fullName evidence="1">Sulfatase-modifying factor enzyme-like domain-containing protein</fullName>
    </recommendedName>
</protein>
<organism evidence="2 3">
    <name type="scientific">endosymbiont of Escarpia spicata</name>
    <dbReference type="NCBI Taxonomy" id="2200908"/>
    <lineage>
        <taxon>Bacteria</taxon>
        <taxon>Pseudomonadati</taxon>
        <taxon>Pseudomonadota</taxon>
        <taxon>Gammaproteobacteria</taxon>
        <taxon>sulfur-oxidizing symbionts</taxon>
    </lineage>
</organism>
<reference evidence="2 3" key="1">
    <citation type="journal article" date="2018" name="ISME J.">
        <title>Endosymbiont genomes yield clues of tubeworm success.</title>
        <authorList>
            <person name="Li Y."/>
            <person name="Liles M.R."/>
            <person name="Halanych K.M."/>
        </authorList>
    </citation>
    <scope>NUCLEOTIDE SEQUENCE [LARGE SCALE GENOMIC DNA]</scope>
    <source>
        <strain evidence="2">A1462</strain>
    </source>
</reference>
<dbReference type="Gene3D" id="3.90.1580.10">
    <property type="entry name" value="paralog of FGE (formylglycine-generating enzyme)"/>
    <property type="match status" value="1"/>
</dbReference>